<dbReference type="PROSITE" id="PS51163">
    <property type="entry name" value="YRDC"/>
    <property type="match status" value="1"/>
</dbReference>
<protein>
    <recommendedName>
        <fullName evidence="9">Threonylcarbamoyl-AMP synthase</fullName>
        <shortName evidence="9">TC-AMP synthase</shortName>
        <ecNumber evidence="9">2.7.7.87</ecNumber>
    </recommendedName>
    <alternativeName>
        <fullName evidence="9">L-threonylcarbamoyladenylate synthase</fullName>
    </alternativeName>
    <alternativeName>
        <fullName evidence="9">t(6)A37 threonylcarbamoyladenosine biosynthesis protein TsaC</fullName>
    </alternativeName>
    <alternativeName>
        <fullName evidence="9">tRNA threonylcarbamoyladenosine biosynthesis protein TsaC</fullName>
    </alternativeName>
</protein>
<keyword evidence="12" id="KW-1185">Reference proteome</keyword>
<evidence type="ECO:0000313" key="11">
    <source>
        <dbReference type="EMBL" id="OOS02460.1"/>
    </source>
</evidence>
<dbReference type="EC" id="2.7.7.87" evidence="9"/>
<dbReference type="InterPro" id="IPR050156">
    <property type="entry name" value="TC-AMP_synthase_SUA5"/>
</dbReference>
<dbReference type="InterPro" id="IPR006070">
    <property type="entry name" value="Sua5-like_dom"/>
</dbReference>
<accession>A0A1T0AWX7</accession>
<evidence type="ECO:0000259" key="10">
    <source>
        <dbReference type="PROSITE" id="PS51163"/>
    </source>
</evidence>
<dbReference type="SUPFAM" id="SSF55821">
    <property type="entry name" value="YrdC/RibB"/>
    <property type="match status" value="1"/>
</dbReference>
<evidence type="ECO:0000313" key="12">
    <source>
        <dbReference type="Proteomes" id="UP000190023"/>
    </source>
</evidence>
<dbReference type="Proteomes" id="UP000190023">
    <property type="component" value="Unassembled WGS sequence"/>
</dbReference>
<keyword evidence="7 9" id="KW-0067">ATP-binding</keyword>
<dbReference type="GO" id="GO:0061710">
    <property type="term" value="F:L-threonylcarbamoyladenylate synthase"/>
    <property type="evidence" value="ECO:0007669"/>
    <property type="project" value="UniProtKB-EC"/>
</dbReference>
<evidence type="ECO:0000256" key="5">
    <source>
        <dbReference type="ARBA" id="ARBA00022695"/>
    </source>
</evidence>
<dbReference type="GO" id="GO:0006450">
    <property type="term" value="P:regulation of translational fidelity"/>
    <property type="evidence" value="ECO:0007669"/>
    <property type="project" value="TreeGrafter"/>
</dbReference>
<evidence type="ECO:0000256" key="8">
    <source>
        <dbReference type="ARBA" id="ARBA00048366"/>
    </source>
</evidence>
<dbReference type="PANTHER" id="PTHR17490">
    <property type="entry name" value="SUA5"/>
    <property type="match status" value="1"/>
</dbReference>
<dbReference type="PANTHER" id="PTHR17490:SF18">
    <property type="entry name" value="THREONYLCARBAMOYL-AMP SYNTHASE"/>
    <property type="match status" value="1"/>
</dbReference>
<dbReference type="GO" id="GO:0003725">
    <property type="term" value="F:double-stranded RNA binding"/>
    <property type="evidence" value="ECO:0007669"/>
    <property type="project" value="InterPro"/>
</dbReference>
<dbReference type="GO" id="GO:0005737">
    <property type="term" value="C:cytoplasm"/>
    <property type="evidence" value="ECO:0007669"/>
    <property type="project" value="UniProtKB-SubCell"/>
</dbReference>
<keyword evidence="4 9" id="KW-0819">tRNA processing</keyword>
<dbReference type="InterPro" id="IPR023535">
    <property type="entry name" value="TC-AMP_synthase"/>
</dbReference>
<feature type="domain" description="YrdC-like" evidence="10">
    <location>
        <begin position="1"/>
        <end position="183"/>
    </location>
</feature>
<evidence type="ECO:0000256" key="4">
    <source>
        <dbReference type="ARBA" id="ARBA00022694"/>
    </source>
</evidence>
<comment type="function">
    <text evidence="9">Required for the formation of a threonylcarbamoyl group on adenosine at position 37 (t(6)A37) in tRNAs that read codons beginning with adenine. Catalyzes the conversion of L-threonine, HCO(3)(-)/CO(2) and ATP to give threonylcarbamoyl-AMP (TC-AMP) as the acyladenylate intermediate, with the release of diphosphate.</text>
</comment>
<dbReference type="HAMAP" id="MF_01852">
    <property type="entry name" value="TsaC"/>
    <property type="match status" value="1"/>
</dbReference>
<dbReference type="EMBL" id="MUYB01000037">
    <property type="protein sequence ID" value="OOS02460.1"/>
    <property type="molecule type" value="Genomic_DNA"/>
</dbReference>
<comment type="subcellular location">
    <subcellularLocation>
        <location evidence="1 9">Cytoplasm</location>
    </subcellularLocation>
</comment>
<evidence type="ECO:0000256" key="9">
    <source>
        <dbReference type="HAMAP-Rule" id="MF_01852"/>
    </source>
</evidence>
<dbReference type="FunFam" id="3.90.870.10:FF:000004">
    <property type="entry name" value="Threonylcarbamoyl-AMP synthase"/>
    <property type="match status" value="1"/>
</dbReference>
<organism evidence="11 12">
    <name type="scientific">[Haemophilus] felis</name>
    <dbReference type="NCBI Taxonomy" id="123822"/>
    <lineage>
        <taxon>Bacteria</taxon>
        <taxon>Pseudomonadati</taxon>
        <taxon>Pseudomonadota</taxon>
        <taxon>Gammaproteobacteria</taxon>
        <taxon>Pasteurellales</taxon>
        <taxon>Pasteurellaceae</taxon>
    </lineage>
</organism>
<dbReference type="GO" id="GO:0005524">
    <property type="term" value="F:ATP binding"/>
    <property type="evidence" value="ECO:0007669"/>
    <property type="project" value="UniProtKB-UniRule"/>
</dbReference>
<keyword evidence="3 9" id="KW-0808">Transferase</keyword>
<dbReference type="STRING" id="123822.B0188_08815"/>
<keyword evidence="5 9" id="KW-0548">Nucleotidyltransferase</keyword>
<keyword evidence="6 9" id="KW-0547">Nucleotide-binding</keyword>
<reference evidence="11 12" key="1">
    <citation type="submission" date="2017-02" db="EMBL/GenBank/DDBJ databases">
        <title>Draft genome sequence of Haemophilus felis CCUG 31170 type strain.</title>
        <authorList>
            <person name="Engstrom-Jakobsson H."/>
            <person name="Salva-Serra F."/>
            <person name="Thorell K."/>
            <person name="Gonzales-Siles L."/>
            <person name="Karlsson R."/>
            <person name="Boulund F."/>
            <person name="Engstrand L."/>
            <person name="Kristiansson E."/>
            <person name="Moore E."/>
        </authorList>
    </citation>
    <scope>NUCLEOTIDE SEQUENCE [LARGE SCALE GENOMIC DNA]</scope>
    <source>
        <strain evidence="11 12">CCUG 31170</strain>
    </source>
</reference>
<sequence length="183" mass="20420">MNIQQIVEQLKQDQVIAYPTEAVFGLGCNPNSEVAVQKLLALKQRPVEKGLILVSPNLDYLLPFIDVSRFKEEHWVRLSGQYSVPTTWVVPATRSTPKFLTGKFHSIAVRFCEHSAVKQLCEQAGFALTSTSANLTGLTPCRTAQQVREQFGEDFPVLDLAVGQATNPSEIRDLFTNQLFRQG</sequence>
<proteinExistence type="inferred from homology"/>
<keyword evidence="2 9" id="KW-0963">Cytoplasm</keyword>
<evidence type="ECO:0000256" key="1">
    <source>
        <dbReference type="ARBA" id="ARBA00004496"/>
    </source>
</evidence>
<evidence type="ECO:0000256" key="7">
    <source>
        <dbReference type="ARBA" id="ARBA00022840"/>
    </source>
</evidence>
<evidence type="ECO:0000256" key="2">
    <source>
        <dbReference type="ARBA" id="ARBA00022490"/>
    </source>
</evidence>
<dbReference type="Pfam" id="PF01300">
    <property type="entry name" value="Sua5_yciO_yrdC"/>
    <property type="match status" value="1"/>
</dbReference>
<evidence type="ECO:0000256" key="6">
    <source>
        <dbReference type="ARBA" id="ARBA00022741"/>
    </source>
</evidence>
<comment type="caution">
    <text evidence="11">The sequence shown here is derived from an EMBL/GenBank/DDBJ whole genome shotgun (WGS) entry which is preliminary data.</text>
</comment>
<dbReference type="AlphaFoldDB" id="A0A1T0AWX7"/>
<dbReference type="InterPro" id="IPR017945">
    <property type="entry name" value="DHBP_synth_RibB-like_a/b_dom"/>
</dbReference>
<gene>
    <name evidence="9" type="primary">tsaC</name>
    <name evidence="11" type="ORF">B0188_08815</name>
</gene>
<evidence type="ECO:0000256" key="3">
    <source>
        <dbReference type="ARBA" id="ARBA00022679"/>
    </source>
</evidence>
<dbReference type="OrthoDB" id="9814580at2"/>
<comment type="catalytic activity">
    <reaction evidence="8 9">
        <text>L-threonine + hydrogencarbonate + ATP = L-threonylcarbamoyladenylate + diphosphate + H2O</text>
        <dbReference type="Rhea" id="RHEA:36407"/>
        <dbReference type="ChEBI" id="CHEBI:15377"/>
        <dbReference type="ChEBI" id="CHEBI:17544"/>
        <dbReference type="ChEBI" id="CHEBI:30616"/>
        <dbReference type="ChEBI" id="CHEBI:33019"/>
        <dbReference type="ChEBI" id="CHEBI:57926"/>
        <dbReference type="ChEBI" id="CHEBI:73682"/>
        <dbReference type="EC" id="2.7.7.87"/>
    </reaction>
</comment>
<comment type="similarity">
    <text evidence="9">Belongs to the SUA5 family. TsaC subfamily.</text>
</comment>
<dbReference type="GO" id="GO:0000049">
    <property type="term" value="F:tRNA binding"/>
    <property type="evidence" value="ECO:0007669"/>
    <property type="project" value="TreeGrafter"/>
</dbReference>
<name>A0A1T0AWX7_9PAST</name>
<dbReference type="Gene3D" id="3.90.870.10">
    <property type="entry name" value="DHBP synthase"/>
    <property type="match status" value="1"/>
</dbReference>
<dbReference type="GO" id="GO:0002949">
    <property type="term" value="P:tRNA threonylcarbamoyladenosine modification"/>
    <property type="evidence" value="ECO:0007669"/>
    <property type="project" value="UniProtKB-UniRule"/>
</dbReference>